<dbReference type="EMBL" id="LR796296">
    <property type="protein sequence ID" value="CAB4134652.1"/>
    <property type="molecule type" value="Genomic_DNA"/>
</dbReference>
<protein>
    <submittedName>
        <fullName evidence="2">Uncharacterized protein</fullName>
    </submittedName>
</protein>
<organism evidence="2">
    <name type="scientific">uncultured Caudovirales phage</name>
    <dbReference type="NCBI Taxonomy" id="2100421"/>
    <lineage>
        <taxon>Viruses</taxon>
        <taxon>Duplodnaviria</taxon>
        <taxon>Heunggongvirae</taxon>
        <taxon>Uroviricota</taxon>
        <taxon>Caudoviricetes</taxon>
        <taxon>Peduoviridae</taxon>
        <taxon>Maltschvirus</taxon>
        <taxon>Maltschvirus maltsch</taxon>
    </lineage>
</organism>
<evidence type="ECO:0000313" key="2">
    <source>
        <dbReference type="EMBL" id="CAB4134652.1"/>
    </source>
</evidence>
<feature type="compositionally biased region" description="Basic and acidic residues" evidence="1">
    <location>
        <begin position="20"/>
        <end position="32"/>
    </location>
</feature>
<evidence type="ECO:0000256" key="1">
    <source>
        <dbReference type="SAM" id="MobiDB-lite"/>
    </source>
</evidence>
<feature type="region of interest" description="Disordered" evidence="1">
    <location>
        <begin position="1"/>
        <end position="37"/>
    </location>
</feature>
<reference evidence="2" key="1">
    <citation type="submission" date="2020-04" db="EMBL/GenBank/DDBJ databases">
        <authorList>
            <person name="Chiriac C."/>
            <person name="Salcher M."/>
            <person name="Ghai R."/>
            <person name="Kavagutti S V."/>
        </authorList>
    </citation>
    <scope>NUCLEOTIDE SEQUENCE</scope>
</reference>
<accession>A0A6J5LM71</accession>
<sequence>MASKQTRMGLDNMKNVTPGKNDKFVPHSEGGKKTGAKTVTSMAMKKFGRNMARAKNQGAR</sequence>
<gene>
    <name evidence="2" type="ORF">UFOVP274_23</name>
</gene>
<name>A0A6J5LM71_9CAUD</name>
<proteinExistence type="predicted"/>